<evidence type="ECO:0000256" key="1">
    <source>
        <dbReference type="ARBA" id="ARBA00000707"/>
    </source>
</evidence>
<dbReference type="InterPro" id="IPR029346">
    <property type="entry name" value="USP_C"/>
</dbReference>
<dbReference type="Pfam" id="PF00443">
    <property type="entry name" value="UCH"/>
    <property type="match status" value="1"/>
</dbReference>
<dbReference type="PROSITE" id="PS50235">
    <property type="entry name" value="USP_3"/>
    <property type="match status" value="1"/>
</dbReference>
<dbReference type="Pfam" id="PF12436">
    <property type="entry name" value="USP7_ICP0_bdg"/>
    <property type="match status" value="1"/>
</dbReference>
<dbReference type="PROSITE" id="PS00973">
    <property type="entry name" value="USP_2"/>
    <property type="match status" value="1"/>
</dbReference>
<dbReference type="SUPFAM" id="SSF54001">
    <property type="entry name" value="Cysteine proteinases"/>
    <property type="match status" value="1"/>
</dbReference>
<dbReference type="PROSITE" id="PS51783">
    <property type="entry name" value="PH_BEACH"/>
    <property type="match status" value="1"/>
</dbReference>
<dbReference type="GO" id="GO:0016020">
    <property type="term" value="C:membrane"/>
    <property type="evidence" value="ECO:0007669"/>
    <property type="project" value="TreeGrafter"/>
</dbReference>
<keyword evidence="7" id="KW-0833">Ubl conjugation pathway</keyword>
<keyword evidence="6" id="KW-0645">Protease</keyword>
<evidence type="ECO:0000256" key="5">
    <source>
        <dbReference type="ARBA" id="ARBA00021393"/>
    </source>
</evidence>
<dbReference type="SMART" id="SM00061">
    <property type="entry name" value="MATH"/>
    <property type="match status" value="1"/>
</dbReference>
<feature type="compositionally biased region" description="Low complexity" evidence="13">
    <location>
        <begin position="2223"/>
        <end position="2241"/>
    </location>
</feature>
<dbReference type="PROSITE" id="PS00972">
    <property type="entry name" value="USP_1"/>
    <property type="match status" value="1"/>
</dbReference>
<evidence type="ECO:0000256" key="2">
    <source>
        <dbReference type="ARBA" id="ARBA00004123"/>
    </source>
</evidence>
<dbReference type="InterPro" id="IPR008974">
    <property type="entry name" value="TRAF-like"/>
</dbReference>
<evidence type="ECO:0000256" key="7">
    <source>
        <dbReference type="ARBA" id="ARBA00022786"/>
    </source>
</evidence>
<dbReference type="GO" id="GO:0019901">
    <property type="term" value="F:protein kinase binding"/>
    <property type="evidence" value="ECO:0007669"/>
    <property type="project" value="TreeGrafter"/>
</dbReference>
<feature type="region of interest" description="Disordered" evidence="13">
    <location>
        <begin position="2223"/>
        <end position="2244"/>
    </location>
</feature>
<dbReference type="InterPro" id="IPR024729">
    <property type="entry name" value="USP7_ICP0-binding_dom"/>
</dbReference>
<dbReference type="PANTHER" id="PTHR13743:SF112">
    <property type="entry name" value="BEACH DOMAIN-CONTAINING PROTEIN"/>
    <property type="match status" value="1"/>
</dbReference>
<dbReference type="CDD" id="cd02659">
    <property type="entry name" value="peptidase_C19C"/>
    <property type="match status" value="1"/>
</dbReference>
<dbReference type="InterPro" id="IPR016024">
    <property type="entry name" value="ARM-type_fold"/>
</dbReference>
<dbReference type="Gene3D" id="3.10.20.90">
    <property type="entry name" value="Phosphatidylinositol 3-kinase Catalytic Subunit, Chain A, domain 1"/>
    <property type="match status" value="2"/>
</dbReference>
<evidence type="ECO:0000256" key="11">
    <source>
        <dbReference type="ARBA" id="ARBA00031500"/>
    </source>
</evidence>
<evidence type="ECO:0000256" key="13">
    <source>
        <dbReference type="SAM" id="MobiDB-lite"/>
    </source>
</evidence>
<dbReference type="GO" id="GO:0006508">
    <property type="term" value="P:proteolysis"/>
    <property type="evidence" value="ECO:0007669"/>
    <property type="project" value="UniProtKB-KW"/>
</dbReference>
<dbReference type="InterPro" id="IPR018200">
    <property type="entry name" value="USP_CS"/>
</dbReference>
<dbReference type="InterPro" id="IPR011989">
    <property type="entry name" value="ARM-like"/>
</dbReference>
<dbReference type="Proteomes" id="UP000675881">
    <property type="component" value="Chromosome 6"/>
</dbReference>
<dbReference type="Gene3D" id="2.60.120.200">
    <property type="match status" value="1"/>
</dbReference>
<keyword evidence="8 14" id="KW-0378">Hydrolase</keyword>
<keyword evidence="15" id="KW-1185">Reference proteome</keyword>
<dbReference type="OrthoDB" id="26681at2759"/>
<dbReference type="PANTHER" id="PTHR13743">
    <property type="entry name" value="BEIGE/BEACH-RELATED"/>
    <property type="match status" value="1"/>
</dbReference>
<dbReference type="PROSITE" id="PS50144">
    <property type="entry name" value="MATH"/>
    <property type="match status" value="1"/>
</dbReference>
<dbReference type="SUPFAM" id="SSF49599">
    <property type="entry name" value="TRAF domain-like"/>
    <property type="match status" value="1"/>
</dbReference>
<reference evidence="14" key="1">
    <citation type="submission" date="2021-02" db="EMBL/GenBank/DDBJ databases">
        <authorList>
            <person name="Bekaert M."/>
        </authorList>
    </citation>
    <scope>NUCLEOTIDE SEQUENCE</scope>
    <source>
        <strain evidence="14">IoA-00</strain>
    </source>
</reference>
<dbReference type="EMBL" id="HG994585">
    <property type="protein sequence ID" value="CAF2971454.1"/>
    <property type="molecule type" value="Genomic_DNA"/>
</dbReference>
<dbReference type="InterPro" id="IPR031570">
    <property type="entry name" value="NBEA/BDCP_DUF4704"/>
</dbReference>
<accession>A0A7R8D208</accession>
<dbReference type="Gene3D" id="1.25.10.10">
    <property type="entry name" value="Leucine-rich Repeat Variant"/>
    <property type="match status" value="1"/>
</dbReference>
<dbReference type="Pfam" id="PF15787">
    <property type="entry name" value="DUF4704"/>
    <property type="match status" value="2"/>
</dbReference>
<evidence type="ECO:0000313" key="15">
    <source>
        <dbReference type="Proteomes" id="UP000675881"/>
    </source>
</evidence>
<evidence type="ECO:0000256" key="9">
    <source>
        <dbReference type="ARBA" id="ARBA00022807"/>
    </source>
</evidence>
<dbReference type="EC" id="3.4.19.12" evidence="4"/>
<sequence>MNEEVDDARPEASFEFRVEKFSQLKDSVLSEATYVRNLPWKIMIMPRTTNNTKSVGYFLQCNGESEAASWSCQASAELQILKASHPSDAFSRKISHLFFAKENDWGFSHYMSWTDVMDPLKGYYDEANDVVTFQVKVSADAPHGVSWDSKKHTGYVGLKNQGATCYMNSLLQVLYFSNHLRKSVYKMPTEADDSSKSVALALQRVFNDLQFLDKAVGTKKLTKSFGWETLDSFMQHDVQEFLRVLLDKLEMKMKGTVVEGTIPKLFEGKMISYIKCKNVDYTSSRTESFYDIQLNIKGKKNIIESFRDYIKTETLEGENKYDAGGYGLQEAEKGILFESFPPILHLHLMRFHYDPLTDCSVKFNDRFEFPDVLNLTEFLKHKNQDEAMDVDNEDDIDDSMVYILHAVLVHSGDNHGGHYVVFINPKGDGKWCKFDDDVVSRCTSQEAIQYNFGGSDDDSNTRQSTNAYMLVYIRKSTLPEILCDVNDADIPEELSDRLEKEKRFEMARRKDKSEAHLYMNTRIITEDGFSGHQGNDLYDPDRAIYHELKIRKSDTLLVAIDTISEQFNQPKDRIRLWPMQHRANQTFRTCILDVASEGPKPLSDVTLNSNPWTVFLDIKNPEIPGPLKPFDKENDVLLFFKYYNPTEEKIYYSGHMHVSISATFSEIIPELLKRTNLKPDTTLILHEEVQPNMLEQIEDFDKPLETVLEDLLDGDIIVFQKYMTEEASQNLRLPTCIDYFRDLFNKVEVTFVDKNITNDSGFVLVLSQRMTYDSFSKAVADKLRVNSDLLQFFKSQSYRDVPNIALRCSFEGTLKDLLTFSKPKQPKKIFYQRLSIPVHELENKRQFKCYWLPSPSNSGSDDNSKNEEQELILYPAKTACVEKLRLVEIVSNKICNVASEDTLLEVISSFQNKTYRIEEIPEDQMEIGVNELLVPVAHFHKDIYSTFGTPFLMKICDGCNFEEIKNKIQKHLGVADKEFEKYRIAVIVVSRLRYVDENNFDDLVKIKNFSSGGQGGNSAKPWIGLEHIDPELMDDIWLQYTSTNEEKYFRKFIHQFVSSWEKRISPTWEMLITSKLEGYRESGPNLTSLPDELLAALSKFLFISKESQSNDGLMSLNVVSDTKDIIKCLTILCRCTENIPLIASMDFVKYLTDMNSNFLQNCLQVESVFFHSKVKKQGKEDISLYDPGFCWRAYICGKEGKAEEFATSTALHQEVVPFLYESFETALVDRFPTLAKEMLNVFGAIISGGRHNAIRAISPATSKMLLKTIRDSETGDDIHIVAIYCSTQSITIMEQTPPHERQIDLYVLINQYQQVLVSLSEKGQNLSTMIEGISLLTRMLSGSSIELKKYFVRNGIIETLLSVTSQCLLNDDLKKVLMPVVINRISLILSGCDIACQKMMKIQGYSMLFNIISGLGPPDTNILHSILYMATHGKELSDNIQNVKPLVYLLRWITETDYENGAQQVWLCQAIRVLCTSNIQNKALCCDSGIILEIIHTLKCFDRLEHKSASELLNFGIPRKIFDFTKGKFPYKSHIIHVISSMAKGDGYSVCRQYLDFNTSQGIQVPSISQCPILSNGFTFHCWIRLEQNRSCEKSRRILYSFQTKQGQGFEAFIHQGKLVVVSAHKEEFLGVPMDSQIFNDDQWHSLSVCHGYARSPFKSSSLVVYVDGSKRLECSLNIGASLDLKKGIENLSSFSKPSIKDGIIDAIKIGLPGVINLPHRSNDPHVKWTLIGLEDDFWGKSAPLFGQLGSIHVFNEATTLSQVKFLHLIGPISPMTYLFDQEKVHNDVLSDLESKIIFCFSPKARLHDKLIDLHKGLYDGNISPKILTHTTHDLRNVINCLGGVQVLFPLLESVNMKHQDKEEIDELSYLSLLDTESNNENQPQRMQFDRKMSHDGNWELIPSIEMATCSQNPKLLSAVHQSILFDFKIWSKSEFTVQIGHIQYLRNTIKSDRKFFRKRFGVQFFMDSIRRFYGIQNSTVLSVEDTQTVRKALFGIIKMYLVKDGKDITPLIHYLIASLIETSNEVQLSSETEKSLKLFLDGAILGYYYYRFTENINVDNREVLILLDIVLFGSSVPDTLSIVGLLNHIIYFPLIVKLVVAKKILKLLNEQPEVLYKLASTRGWQGGISCLLVKEQNIYVKSSEVQQNKVSIPSVESAMKDNLHKGSLSSHSLKERTVKKVTDNVGYLLDKVSSMTYQESEHRIWEYETLNVDEFDGLMEPSEMISRSSSSEDLSSAQPSCATNDSIVDDNSSYVILDDEDETNEDVLGALVVDILHKIMWEGLGGKIEDIVSERGQVLASINMLGLNNELYKSVVDVKRDILERFILTLSNSNEFNPDVVKHIVCWTYDWIVNDNYGVGVKKITKELVEGISRLTHMFVDSMEIEHKYKLKNDDSPDDYDPLVNVLKTVLDESKDKLNLTLELPTLTNIGEAFKDTFKSYIFNEEWKYFIEKKMVHLKITYESGYLETLRNKMDEFWAESFESNKLTSDTWNESIEEYHNHISQHKSRLAFVHKRWKVSKRLFFGPRGAWYNQSKAIISDNWKLSSNENYLRMRIKLVPNLNFNPHYQASGQRDNVPIKNIKSGNQEIFKLGEKLKEATEETEKKDISEEFLTEEDLKMIAREQLETDDDKKSGQQKERLFVSEDCELVTFMSVIKGKFELTSSYIYFFDTTLNGVGDDDSEWTEERKI</sequence>
<dbReference type="GO" id="GO:0005634">
    <property type="term" value="C:nucleus"/>
    <property type="evidence" value="ECO:0007669"/>
    <property type="project" value="UniProtKB-SubCell"/>
</dbReference>
<dbReference type="InterPro" id="IPR028889">
    <property type="entry name" value="USP"/>
</dbReference>
<dbReference type="Gene3D" id="3.90.70.10">
    <property type="entry name" value="Cysteine proteinases"/>
    <property type="match status" value="1"/>
</dbReference>
<dbReference type="InterPro" id="IPR038765">
    <property type="entry name" value="Papain-like_cys_pep_sf"/>
</dbReference>
<organism evidence="14 15">
    <name type="scientific">Lepeophtheirus salmonis</name>
    <name type="common">Salmon louse</name>
    <name type="synonym">Caligus salmonis</name>
    <dbReference type="NCBI Taxonomy" id="72036"/>
    <lineage>
        <taxon>Eukaryota</taxon>
        <taxon>Metazoa</taxon>
        <taxon>Ecdysozoa</taxon>
        <taxon>Arthropoda</taxon>
        <taxon>Crustacea</taxon>
        <taxon>Multicrustacea</taxon>
        <taxon>Hexanauplia</taxon>
        <taxon>Copepoda</taxon>
        <taxon>Siphonostomatoida</taxon>
        <taxon>Caligidae</taxon>
        <taxon>Lepeophtheirus</taxon>
    </lineage>
</organism>
<evidence type="ECO:0000256" key="8">
    <source>
        <dbReference type="ARBA" id="ARBA00022801"/>
    </source>
</evidence>
<evidence type="ECO:0000256" key="12">
    <source>
        <dbReference type="ARBA" id="ARBA00031508"/>
    </source>
</evidence>
<dbReference type="Pfam" id="PF22486">
    <property type="entry name" value="MATH_2"/>
    <property type="match status" value="1"/>
</dbReference>
<dbReference type="InterPro" id="IPR002083">
    <property type="entry name" value="MATH/TRAF_dom"/>
</dbReference>
<dbReference type="Pfam" id="PF16057">
    <property type="entry name" value="DUF4800"/>
    <property type="match status" value="2"/>
</dbReference>
<proteinExistence type="inferred from homology"/>
<comment type="subcellular location">
    <subcellularLocation>
        <location evidence="2">Nucleus</location>
    </subcellularLocation>
</comment>
<protein>
    <recommendedName>
        <fullName evidence="5">Ubiquitin carboxyl-terminal hydrolase 7</fullName>
        <ecNumber evidence="4">3.4.19.12</ecNumber>
    </recommendedName>
    <alternativeName>
        <fullName evidence="12">Ubiquitin thioesterase 7</fullName>
    </alternativeName>
    <alternativeName>
        <fullName evidence="11">Ubiquitin-specific-processing protease 7</fullName>
    </alternativeName>
</protein>
<dbReference type="GO" id="GO:0005829">
    <property type="term" value="C:cytosol"/>
    <property type="evidence" value="ECO:0007669"/>
    <property type="project" value="TreeGrafter"/>
</dbReference>
<dbReference type="GO" id="GO:0008104">
    <property type="term" value="P:intracellular protein localization"/>
    <property type="evidence" value="ECO:0007669"/>
    <property type="project" value="TreeGrafter"/>
</dbReference>
<dbReference type="InterPro" id="IPR001394">
    <property type="entry name" value="Peptidase_C19_UCH"/>
</dbReference>
<dbReference type="Pfam" id="PF14533">
    <property type="entry name" value="USP7_C2"/>
    <property type="match status" value="1"/>
</dbReference>
<dbReference type="Gene3D" id="2.60.210.10">
    <property type="entry name" value="Apoptosis, Tumor Necrosis Factor Receptor Associated Protein 2, Chain A"/>
    <property type="match status" value="1"/>
</dbReference>
<dbReference type="SUPFAM" id="SSF48371">
    <property type="entry name" value="ARM repeat"/>
    <property type="match status" value="1"/>
</dbReference>
<dbReference type="InterPro" id="IPR023362">
    <property type="entry name" value="PH-BEACH_dom"/>
</dbReference>
<dbReference type="SUPFAM" id="SSF49899">
    <property type="entry name" value="Concanavalin A-like lectins/glucanases"/>
    <property type="match status" value="1"/>
</dbReference>
<comment type="catalytic activity">
    <reaction evidence="1">
        <text>Thiol-dependent hydrolysis of ester, thioester, amide, peptide and isopeptide bonds formed by the C-terminal Gly of ubiquitin (a 76-residue protein attached to proteins as an intracellular targeting signal).</text>
        <dbReference type="EC" id="3.4.19.12"/>
    </reaction>
</comment>
<evidence type="ECO:0000256" key="10">
    <source>
        <dbReference type="ARBA" id="ARBA00023242"/>
    </source>
</evidence>
<comment type="similarity">
    <text evidence="3">Belongs to the peptidase C19 family.</text>
</comment>
<name>A0A7R8D208_LEPSM</name>
<keyword evidence="9" id="KW-0788">Thiol protease</keyword>
<dbReference type="FunFam" id="3.90.70.10:FF:000005">
    <property type="entry name" value="Ubiquitin carboxyl-terminal hydrolase 7"/>
    <property type="match status" value="1"/>
</dbReference>
<evidence type="ECO:0000313" key="14">
    <source>
        <dbReference type="EMBL" id="CAF2971454.1"/>
    </source>
</evidence>
<dbReference type="GO" id="GO:0004843">
    <property type="term" value="F:cysteine-type deubiquitinase activity"/>
    <property type="evidence" value="ECO:0007669"/>
    <property type="project" value="UniProtKB-EC"/>
</dbReference>
<evidence type="ECO:0000256" key="4">
    <source>
        <dbReference type="ARBA" id="ARBA00012759"/>
    </source>
</evidence>
<dbReference type="InterPro" id="IPR013320">
    <property type="entry name" value="ConA-like_dom_sf"/>
</dbReference>
<dbReference type="GO" id="GO:0016579">
    <property type="term" value="P:protein deubiquitination"/>
    <property type="evidence" value="ECO:0007669"/>
    <property type="project" value="InterPro"/>
</dbReference>
<dbReference type="InterPro" id="IPR050865">
    <property type="entry name" value="BEACH_Domain"/>
</dbReference>
<gene>
    <name evidence="14" type="ORF">LSAA_12203</name>
</gene>
<evidence type="ECO:0000256" key="6">
    <source>
        <dbReference type="ARBA" id="ARBA00022670"/>
    </source>
</evidence>
<evidence type="ECO:0000256" key="3">
    <source>
        <dbReference type="ARBA" id="ARBA00009085"/>
    </source>
</evidence>
<keyword evidence="10" id="KW-0539">Nucleus</keyword>